<dbReference type="Gene3D" id="3.40.190.10">
    <property type="entry name" value="Periplasmic binding protein-like II"/>
    <property type="match status" value="2"/>
</dbReference>
<dbReference type="InterPro" id="IPR005119">
    <property type="entry name" value="LysR_subst-bd"/>
</dbReference>
<dbReference type="Proteomes" id="UP001169006">
    <property type="component" value="Unassembled WGS sequence"/>
</dbReference>
<evidence type="ECO:0000256" key="2">
    <source>
        <dbReference type="ARBA" id="ARBA00023015"/>
    </source>
</evidence>
<evidence type="ECO:0000313" key="6">
    <source>
        <dbReference type="EMBL" id="MDO1582638.1"/>
    </source>
</evidence>
<dbReference type="PRINTS" id="PR00039">
    <property type="entry name" value="HTHLYSR"/>
</dbReference>
<proteinExistence type="inferred from homology"/>
<dbReference type="InterPro" id="IPR036390">
    <property type="entry name" value="WH_DNA-bd_sf"/>
</dbReference>
<evidence type="ECO:0000259" key="5">
    <source>
        <dbReference type="PROSITE" id="PS50931"/>
    </source>
</evidence>
<dbReference type="SUPFAM" id="SSF46785">
    <property type="entry name" value="Winged helix' DNA-binding domain"/>
    <property type="match status" value="1"/>
</dbReference>
<dbReference type="InterPro" id="IPR036388">
    <property type="entry name" value="WH-like_DNA-bd_sf"/>
</dbReference>
<gene>
    <name evidence="6" type="ORF">Q2T52_11130</name>
</gene>
<dbReference type="PANTHER" id="PTHR30419:SF8">
    <property type="entry name" value="NITROGEN ASSIMILATION TRANSCRIPTIONAL ACTIVATOR-RELATED"/>
    <property type="match status" value="1"/>
</dbReference>
<name>A0ABT8SXN0_9HYPH</name>
<reference evidence="6" key="2">
    <citation type="submission" date="2023-07" db="EMBL/GenBank/DDBJ databases">
        <authorList>
            <person name="Sun H."/>
        </authorList>
    </citation>
    <scope>NUCLEOTIDE SEQUENCE</scope>
    <source>
        <strain evidence="6">05753</strain>
    </source>
</reference>
<protein>
    <submittedName>
        <fullName evidence="6">LysR family transcriptional regulator</fullName>
    </submittedName>
</protein>
<dbReference type="PANTHER" id="PTHR30419">
    <property type="entry name" value="HTH-TYPE TRANSCRIPTIONAL REGULATOR YBHD"/>
    <property type="match status" value="1"/>
</dbReference>
<evidence type="ECO:0000256" key="4">
    <source>
        <dbReference type="ARBA" id="ARBA00023163"/>
    </source>
</evidence>
<evidence type="ECO:0000313" key="7">
    <source>
        <dbReference type="Proteomes" id="UP001169006"/>
    </source>
</evidence>
<dbReference type="Pfam" id="PF03466">
    <property type="entry name" value="LysR_substrate"/>
    <property type="match status" value="1"/>
</dbReference>
<evidence type="ECO:0000256" key="1">
    <source>
        <dbReference type="ARBA" id="ARBA00009437"/>
    </source>
</evidence>
<keyword evidence="2" id="KW-0805">Transcription regulation</keyword>
<organism evidence="6 7">
    <name type="scientific">Rhizobium oryzicola</name>
    <dbReference type="NCBI Taxonomy" id="1232668"/>
    <lineage>
        <taxon>Bacteria</taxon>
        <taxon>Pseudomonadati</taxon>
        <taxon>Pseudomonadota</taxon>
        <taxon>Alphaproteobacteria</taxon>
        <taxon>Hyphomicrobiales</taxon>
        <taxon>Rhizobiaceae</taxon>
        <taxon>Rhizobium/Agrobacterium group</taxon>
        <taxon>Rhizobium</taxon>
    </lineage>
</organism>
<keyword evidence="4" id="KW-0804">Transcription</keyword>
<dbReference type="SUPFAM" id="SSF53850">
    <property type="entry name" value="Periplasmic binding protein-like II"/>
    <property type="match status" value="1"/>
</dbReference>
<keyword evidence="3" id="KW-0238">DNA-binding</keyword>
<dbReference type="CDD" id="cd05466">
    <property type="entry name" value="PBP2_LTTR_substrate"/>
    <property type="match status" value="1"/>
</dbReference>
<evidence type="ECO:0000256" key="3">
    <source>
        <dbReference type="ARBA" id="ARBA00023125"/>
    </source>
</evidence>
<sequence>MLDHMTHLFRLQVIVAEGSLRKASEKLNVTQPALSRSVAHLETHYGKPLLERHARGVKPTPYGERILNVVQRMNRYWAIAQQELDTEWQDANVRLRIGAGPTWQSGALTRILLELQEVFPNVLIEFCAIRDGNVISDLANGRLDVAFGGAFADAATNQNLIIQFLTGIELQIVARESHPAFGRIALGGELPEDIALDYPWVTYSELEILKDTATYALAERLGRPPQIRMTCDRIASTVALVQQSNCLTVLPDLAVSQALSPALVPLPIKLKSATLPLGMLFRKELAEWPPVKFLTQRCVETFDNTN</sequence>
<comment type="caution">
    <text evidence="6">The sequence shown here is derived from an EMBL/GenBank/DDBJ whole genome shotgun (WGS) entry which is preliminary data.</text>
</comment>
<dbReference type="PROSITE" id="PS50931">
    <property type="entry name" value="HTH_LYSR"/>
    <property type="match status" value="1"/>
</dbReference>
<dbReference type="InterPro" id="IPR050950">
    <property type="entry name" value="HTH-type_LysR_regulators"/>
</dbReference>
<dbReference type="RefSeq" id="WP_302076813.1">
    <property type="nucleotide sequence ID" value="NZ_JAUKWQ010000003.1"/>
</dbReference>
<feature type="domain" description="HTH lysR-type" evidence="5">
    <location>
        <begin position="11"/>
        <end position="60"/>
    </location>
</feature>
<dbReference type="InterPro" id="IPR000847">
    <property type="entry name" value="LysR_HTH_N"/>
</dbReference>
<dbReference type="Pfam" id="PF00126">
    <property type="entry name" value="HTH_1"/>
    <property type="match status" value="1"/>
</dbReference>
<accession>A0ABT8SXN0</accession>
<dbReference type="Gene3D" id="1.10.10.10">
    <property type="entry name" value="Winged helix-like DNA-binding domain superfamily/Winged helix DNA-binding domain"/>
    <property type="match status" value="1"/>
</dbReference>
<dbReference type="EMBL" id="JAUKWQ010000003">
    <property type="protein sequence ID" value="MDO1582638.1"/>
    <property type="molecule type" value="Genomic_DNA"/>
</dbReference>
<keyword evidence="7" id="KW-1185">Reference proteome</keyword>
<comment type="similarity">
    <text evidence="1">Belongs to the LysR transcriptional regulatory family.</text>
</comment>
<reference evidence="6" key="1">
    <citation type="journal article" date="2015" name="Int. J. Syst. Evol. Microbiol.">
        <title>Rhizobium oryzicola sp. nov., potential plant-growth-promoting endophytic bacteria isolated from rice roots.</title>
        <authorList>
            <person name="Zhang X.X."/>
            <person name="Gao J.S."/>
            <person name="Cao Y.H."/>
            <person name="Sheirdil R.A."/>
            <person name="Wang X.C."/>
            <person name="Zhang L."/>
        </authorList>
    </citation>
    <scope>NUCLEOTIDE SEQUENCE</scope>
    <source>
        <strain evidence="6">05753</strain>
    </source>
</reference>